<evidence type="ECO:0000313" key="3">
    <source>
        <dbReference type="Proteomes" id="UP000323521"/>
    </source>
</evidence>
<dbReference type="KEGG" id="fwa:DCMF_24795"/>
<dbReference type="EMBL" id="CP017634">
    <property type="protein sequence ID" value="ATW27543.1"/>
    <property type="molecule type" value="Genomic_DNA"/>
</dbReference>
<organism evidence="2 3">
    <name type="scientific">Formimonas warabiya</name>
    <dbReference type="NCBI Taxonomy" id="1761012"/>
    <lineage>
        <taxon>Bacteria</taxon>
        <taxon>Bacillati</taxon>
        <taxon>Bacillota</taxon>
        <taxon>Clostridia</taxon>
        <taxon>Eubacteriales</taxon>
        <taxon>Peptococcaceae</taxon>
        <taxon>Candidatus Formimonas</taxon>
    </lineage>
</organism>
<dbReference type="Proteomes" id="UP000323521">
    <property type="component" value="Chromosome"/>
</dbReference>
<evidence type="ECO:0000313" key="2">
    <source>
        <dbReference type="EMBL" id="ATW27543.1"/>
    </source>
</evidence>
<name>A0A3G1KYF5_FORW1</name>
<dbReference type="GO" id="GO:0009055">
    <property type="term" value="F:electron transfer activity"/>
    <property type="evidence" value="ECO:0007669"/>
    <property type="project" value="InterPro"/>
</dbReference>
<protein>
    <recommendedName>
        <fullName evidence="1">Flavodoxin-like domain-containing protein</fullName>
    </recommendedName>
</protein>
<dbReference type="GO" id="GO:0016651">
    <property type="term" value="F:oxidoreductase activity, acting on NAD(P)H"/>
    <property type="evidence" value="ECO:0007669"/>
    <property type="project" value="UniProtKB-ARBA"/>
</dbReference>
<dbReference type="PROSITE" id="PS50902">
    <property type="entry name" value="FLAVODOXIN_LIKE"/>
    <property type="match status" value="1"/>
</dbReference>
<dbReference type="Gene3D" id="3.40.50.360">
    <property type="match status" value="1"/>
</dbReference>
<dbReference type="GO" id="GO:0010181">
    <property type="term" value="F:FMN binding"/>
    <property type="evidence" value="ECO:0007669"/>
    <property type="project" value="InterPro"/>
</dbReference>
<feature type="domain" description="Flavodoxin-like" evidence="1">
    <location>
        <begin position="12"/>
        <end position="183"/>
    </location>
</feature>
<reference evidence="2 3" key="1">
    <citation type="submission" date="2016-10" db="EMBL/GenBank/DDBJ databases">
        <title>Complete Genome Sequence of Peptococcaceae strain DCMF.</title>
        <authorList>
            <person name="Edwards R.J."/>
            <person name="Holland S.I."/>
            <person name="Deshpande N.P."/>
            <person name="Wong Y.K."/>
            <person name="Ertan H."/>
            <person name="Manefield M."/>
            <person name="Russell T.L."/>
            <person name="Lee M.J."/>
        </authorList>
    </citation>
    <scope>NUCLEOTIDE SEQUENCE [LARGE SCALE GENOMIC DNA]</scope>
    <source>
        <strain evidence="2 3">DCMF</strain>
    </source>
</reference>
<dbReference type="PROSITE" id="PS00201">
    <property type="entry name" value="FLAVODOXIN"/>
    <property type="match status" value="1"/>
</dbReference>
<sequence length="186" mass="20887">MNQERGRKVKKAVILFWSQTGNTEKVAKSIQTGLAEGGFDTTLLRVQEAEEMDFYDSDLVCIGAPSYSWHPPKPVDDYLKAKFNKYKKEGRVKINAPKIPGKNALVFCTYSGPHTGIREAVPVGKYLGQFFEHLGFTVVDEWYVLSEFHGSEENSTLGRMGNIKGLPSAEDLKRIRESARNLASRL</sequence>
<dbReference type="Pfam" id="PF00258">
    <property type="entry name" value="Flavodoxin_1"/>
    <property type="match status" value="1"/>
</dbReference>
<proteinExistence type="predicted"/>
<gene>
    <name evidence="2" type="ORF">DCMF_24795</name>
</gene>
<dbReference type="SUPFAM" id="SSF52218">
    <property type="entry name" value="Flavoproteins"/>
    <property type="match status" value="1"/>
</dbReference>
<dbReference type="OrthoDB" id="9813995at2"/>
<accession>A0A3G1KYF5</accession>
<dbReference type="InterPro" id="IPR008254">
    <property type="entry name" value="Flavodoxin/NO_synth"/>
</dbReference>
<evidence type="ECO:0000259" key="1">
    <source>
        <dbReference type="PROSITE" id="PS50902"/>
    </source>
</evidence>
<dbReference type="AlphaFoldDB" id="A0A3G1KYF5"/>
<dbReference type="InterPro" id="IPR001226">
    <property type="entry name" value="Flavodoxin_CS"/>
</dbReference>
<dbReference type="InterPro" id="IPR029039">
    <property type="entry name" value="Flavoprotein-like_sf"/>
</dbReference>
<keyword evidence="3" id="KW-1185">Reference proteome</keyword>